<dbReference type="STRING" id="1577474.GA0111570_10964"/>
<dbReference type="PANTHER" id="PTHR43364">
    <property type="entry name" value="NADH-SPECIFIC METHYLGLYOXAL REDUCTASE-RELATED"/>
    <property type="match status" value="1"/>
</dbReference>
<keyword evidence="4" id="KW-1185">Reference proteome</keyword>
<dbReference type="GO" id="GO:0016491">
    <property type="term" value="F:oxidoreductase activity"/>
    <property type="evidence" value="ECO:0007669"/>
    <property type="project" value="UniProtKB-KW"/>
</dbReference>
<dbReference type="GO" id="GO:0005829">
    <property type="term" value="C:cytosol"/>
    <property type="evidence" value="ECO:0007669"/>
    <property type="project" value="UniProtKB-ARBA"/>
</dbReference>
<dbReference type="Gene3D" id="3.20.20.100">
    <property type="entry name" value="NADP-dependent oxidoreductase domain"/>
    <property type="match status" value="1"/>
</dbReference>
<name>A0A1G6HEI7_9ACTN</name>
<evidence type="ECO:0000259" key="2">
    <source>
        <dbReference type="Pfam" id="PF00248"/>
    </source>
</evidence>
<dbReference type="EMBL" id="FMYF01000009">
    <property type="protein sequence ID" value="SDB92727.1"/>
    <property type="molecule type" value="Genomic_DNA"/>
</dbReference>
<dbReference type="PANTHER" id="PTHR43364:SF4">
    <property type="entry name" value="NAD(P)-LINKED OXIDOREDUCTASE SUPERFAMILY PROTEIN"/>
    <property type="match status" value="1"/>
</dbReference>
<reference evidence="3 4" key="1">
    <citation type="submission" date="2016-06" db="EMBL/GenBank/DDBJ databases">
        <authorList>
            <person name="Olsen C.W."/>
            <person name="Carey S."/>
            <person name="Hinshaw L."/>
            <person name="Karasin A.I."/>
        </authorList>
    </citation>
    <scope>NUCLEOTIDE SEQUENCE [LARGE SCALE GENOMIC DNA]</scope>
    <source>
        <strain evidence="3 4">LZ-22</strain>
    </source>
</reference>
<sequence length="327" mass="36147">MDQIRLGNSGLKVSPITIGCMSFGTPGEGPQKWALGEDDSREVIRTALDAGLTTFDTADMYATGRSEEILGKALADMTRRENVVVATKVFFPMSEGPYDRGLSRKHIMAAIDASLSRLGTDYVDLYQIHRFDPETPVEETMEALHDVVKAGKARYIGASSMWAWQFAMMQYTADLNGWTRFVSMQDHYNLLMREEEREMHPFCVDQGVGILPWSPMARGKLTHPLGTHTPRQDTDRLVRGGMYSNNEDSDAAVIGVVQRVAENHGVSMAQVALAWVMAQHAVTSPIVGVTKPSHLDDAIAAIDLRLTDEELVELVAPYTPRNPEGHA</sequence>
<evidence type="ECO:0000256" key="1">
    <source>
        <dbReference type="ARBA" id="ARBA00023002"/>
    </source>
</evidence>
<accession>A0A1G6HEI7</accession>
<feature type="domain" description="NADP-dependent oxidoreductase" evidence="2">
    <location>
        <begin position="16"/>
        <end position="313"/>
    </location>
</feature>
<proteinExistence type="predicted"/>
<dbReference type="FunFam" id="3.20.20.100:FF:000004">
    <property type="entry name" value="Oxidoreductase, aldo/keto reductase"/>
    <property type="match status" value="1"/>
</dbReference>
<dbReference type="Proteomes" id="UP000199086">
    <property type="component" value="Unassembled WGS sequence"/>
</dbReference>
<dbReference type="Pfam" id="PF00248">
    <property type="entry name" value="Aldo_ket_red"/>
    <property type="match status" value="1"/>
</dbReference>
<dbReference type="InterPro" id="IPR023210">
    <property type="entry name" value="NADP_OxRdtase_dom"/>
</dbReference>
<organism evidence="3 4">
    <name type="scientific">Raineyella antarctica</name>
    <dbReference type="NCBI Taxonomy" id="1577474"/>
    <lineage>
        <taxon>Bacteria</taxon>
        <taxon>Bacillati</taxon>
        <taxon>Actinomycetota</taxon>
        <taxon>Actinomycetes</taxon>
        <taxon>Propionibacteriales</taxon>
        <taxon>Propionibacteriaceae</taxon>
        <taxon>Raineyella</taxon>
    </lineage>
</organism>
<dbReference type="InterPro" id="IPR036812">
    <property type="entry name" value="NAD(P)_OxRdtase_dom_sf"/>
</dbReference>
<gene>
    <name evidence="3" type="ORF">GA0111570_10964</name>
</gene>
<keyword evidence="1" id="KW-0560">Oxidoreductase</keyword>
<protein>
    <submittedName>
        <fullName evidence="3">Predicted oxidoreductase</fullName>
    </submittedName>
</protein>
<dbReference type="InterPro" id="IPR050523">
    <property type="entry name" value="AKR_Detox_Biosynth"/>
</dbReference>
<evidence type="ECO:0000313" key="4">
    <source>
        <dbReference type="Proteomes" id="UP000199086"/>
    </source>
</evidence>
<dbReference type="InterPro" id="IPR020471">
    <property type="entry name" value="AKR"/>
</dbReference>
<dbReference type="AlphaFoldDB" id="A0A1G6HEI7"/>
<dbReference type="CDD" id="cd19079">
    <property type="entry name" value="AKR_EcYajO-like"/>
    <property type="match status" value="1"/>
</dbReference>
<dbReference type="OrthoDB" id="3664926at2"/>
<dbReference type="RefSeq" id="WP_092612057.1">
    <property type="nucleotide sequence ID" value="NZ_FMYF01000009.1"/>
</dbReference>
<dbReference type="PRINTS" id="PR00069">
    <property type="entry name" value="ALDKETRDTASE"/>
</dbReference>
<dbReference type="SUPFAM" id="SSF51430">
    <property type="entry name" value="NAD(P)-linked oxidoreductase"/>
    <property type="match status" value="1"/>
</dbReference>
<evidence type="ECO:0000313" key="3">
    <source>
        <dbReference type="EMBL" id="SDB92727.1"/>
    </source>
</evidence>